<dbReference type="RefSeq" id="WP_231335936.1">
    <property type="nucleotide sequence ID" value="NZ_CP059572.1"/>
</dbReference>
<proteinExistence type="predicted"/>
<dbReference type="SUPFAM" id="SSF56801">
    <property type="entry name" value="Acetyl-CoA synthetase-like"/>
    <property type="match status" value="1"/>
</dbReference>
<feature type="domain" description="AMP-dependent synthetase/ligase" evidence="1">
    <location>
        <begin position="32"/>
        <end position="399"/>
    </location>
</feature>
<dbReference type="Gene3D" id="3.30.300.30">
    <property type="match status" value="1"/>
</dbReference>
<reference evidence="3" key="1">
    <citation type="submission" date="2020-07" db="EMBL/GenBank/DDBJ databases">
        <authorList>
            <person name="Tarantini F.S."/>
            <person name="Hong K.W."/>
            <person name="Chan K.G."/>
        </authorList>
    </citation>
    <scope>NUCLEOTIDE SEQUENCE</scope>
    <source>
        <strain evidence="3">32-07</strain>
    </source>
</reference>
<organism evidence="3 4">
    <name type="scientific">Actinomadura graeca</name>
    <dbReference type="NCBI Taxonomy" id="2750812"/>
    <lineage>
        <taxon>Bacteria</taxon>
        <taxon>Bacillati</taxon>
        <taxon>Actinomycetota</taxon>
        <taxon>Actinomycetes</taxon>
        <taxon>Streptosporangiales</taxon>
        <taxon>Thermomonosporaceae</taxon>
        <taxon>Actinomadura</taxon>
    </lineage>
</organism>
<feature type="domain" description="AMP-binding enzyme C-terminal" evidence="2">
    <location>
        <begin position="449"/>
        <end position="525"/>
    </location>
</feature>
<dbReference type="InterPro" id="IPR045851">
    <property type="entry name" value="AMP-bd_C_sf"/>
</dbReference>
<dbReference type="PANTHER" id="PTHR43767">
    <property type="entry name" value="LONG-CHAIN-FATTY-ACID--COA LIGASE"/>
    <property type="match status" value="1"/>
</dbReference>
<evidence type="ECO:0000313" key="4">
    <source>
        <dbReference type="Proteomes" id="UP001049518"/>
    </source>
</evidence>
<evidence type="ECO:0000313" key="3">
    <source>
        <dbReference type="EMBL" id="QXJ22622.1"/>
    </source>
</evidence>
<dbReference type="EMBL" id="CP059572">
    <property type="protein sequence ID" value="QXJ22622.1"/>
    <property type="molecule type" value="Genomic_DNA"/>
</dbReference>
<dbReference type="InterPro" id="IPR025110">
    <property type="entry name" value="AMP-bd_C"/>
</dbReference>
<evidence type="ECO:0000259" key="1">
    <source>
        <dbReference type="Pfam" id="PF00501"/>
    </source>
</evidence>
<dbReference type="InterPro" id="IPR050237">
    <property type="entry name" value="ATP-dep_AMP-bd_enzyme"/>
</dbReference>
<gene>
    <name evidence="3" type="ORF">AGRA3207_003654</name>
</gene>
<protein>
    <submittedName>
        <fullName evidence="3">AMP-binding protein</fullName>
    </submittedName>
</protein>
<dbReference type="Pfam" id="PF00501">
    <property type="entry name" value="AMP-binding"/>
    <property type="match status" value="1"/>
</dbReference>
<dbReference type="Gene3D" id="3.40.50.980">
    <property type="match status" value="2"/>
</dbReference>
<evidence type="ECO:0000259" key="2">
    <source>
        <dbReference type="Pfam" id="PF13193"/>
    </source>
</evidence>
<dbReference type="PANTHER" id="PTHR43767:SF1">
    <property type="entry name" value="NONRIBOSOMAL PEPTIDE SYNTHASE PES1 (EUROFUNG)-RELATED"/>
    <property type="match status" value="1"/>
</dbReference>
<name>A0ABX8QV52_9ACTN</name>
<dbReference type="InterPro" id="IPR000873">
    <property type="entry name" value="AMP-dep_synth/lig_dom"/>
</dbReference>
<dbReference type="PROSITE" id="PS00455">
    <property type="entry name" value="AMP_BINDING"/>
    <property type="match status" value="1"/>
</dbReference>
<dbReference type="InterPro" id="IPR020845">
    <property type="entry name" value="AMP-binding_CS"/>
</dbReference>
<sequence length="540" mass="58525">MTTVDMVAWPEEDAARYRAAGYWRGETYPELLERMAATFGDRVAVVDDDRRLSYRELAEEAGRAARGLRDLGLSAGDRVLVQLPNRAEFLVLWFGLLNLGAIPVHAQPGHRRSEMIHLARLSEAATYVVPDVVAQFDYRELAAEVSAESPWLKHVIVVGDPGTTGFTDYEDVIADPSADPVKNPADASDMALLLLSGGSTGRPKLIPRTHDDYQYNGRVVADVLGYDKDTVYLAALPVAFNYTMNCPGVLGTLERGGKVVLAENPDPGYCFDLIEQEGVTATAINPQLAPLWLEEAAATDVDLSTLRVMQIGSSRLADDVARQMIDGFGCTIVQAFGMSEGLHCVTRLDDPVEIVSTTQGKPVSPDDEVRVVDENDADVPDGEVGELLTKGPYTMCGYYRAPEHNEKSFLDGFYRSGDLVRRLPSGHLIVMGRTKEQIQRGGEKIAAPEVEGHLQAHPGISSVALMPEPDAVLGERTVAFVVPAGPQAPTRADLAAYLAERGLAAYKTPDEVRVLDEMPLTPVGKMDKNVLAALLDGGVE</sequence>
<keyword evidence="4" id="KW-1185">Reference proteome</keyword>
<dbReference type="Gene3D" id="2.30.38.10">
    <property type="entry name" value="Luciferase, Domain 3"/>
    <property type="match status" value="1"/>
</dbReference>
<accession>A0ABX8QV52</accession>
<dbReference type="Pfam" id="PF13193">
    <property type="entry name" value="AMP-binding_C"/>
    <property type="match status" value="1"/>
</dbReference>
<dbReference type="Proteomes" id="UP001049518">
    <property type="component" value="Chromosome"/>
</dbReference>